<proteinExistence type="predicted"/>
<dbReference type="EMBL" id="CP071382">
    <property type="protein sequence ID" value="QSV45061.1"/>
    <property type="molecule type" value="Genomic_DNA"/>
</dbReference>
<dbReference type="Gene3D" id="1.20.120.1630">
    <property type="match status" value="1"/>
</dbReference>
<keyword evidence="1" id="KW-0812">Transmembrane</keyword>
<organism evidence="2 3">
    <name type="scientific">Geobacter benzoatilyticus</name>
    <dbReference type="NCBI Taxonomy" id="2815309"/>
    <lineage>
        <taxon>Bacteria</taxon>
        <taxon>Pseudomonadati</taxon>
        <taxon>Thermodesulfobacteriota</taxon>
        <taxon>Desulfuromonadia</taxon>
        <taxon>Geobacterales</taxon>
        <taxon>Geobacteraceae</taxon>
        <taxon>Geobacter</taxon>
    </lineage>
</organism>
<feature type="transmembrane region" description="Helical" evidence="1">
    <location>
        <begin position="44"/>
        <end position="66"/>
    </location>
</feature>
<dbReference type="PANTHER" id="PTHR12714:SF24">
    <property type="entry name" value="SLR1182 PROTEIN"/>
    <property type="match status" value="1"/>
</dbReference>
<dbReference type="Proteomes" id="UP000663651">
    <property type="component" value="Chromosome"/>
</dbReference>
<evidence type="ECO:0000313" key="3">
    <source>
        <dbReference type="Proteomes" id="UP000663651"/>
    </source>
</evidence>
<keyword evidence="3" id="KW-1185">Reference proteome</keyword>
<reference evidence="2 3" key="1">
    <citation type="submission" date="2021-03" db="EMBL/GenBank/DDBJ databases">
        <title>Geobacter metallireducens gen. nov. sp. nov., a microorganism capable of coupling the complete oxidation of organic compounds to the reduction of iron and other metals.</title>
        <authorList>
            <person name="Li Y."/>
        </authorList>
    </citation>
    <scope>NUCLEOTIDE SEQUENCE [LARGE SCALE GENOMIC DNA]</scope>
    <source>
        <strain evidence="2 3">Jerry-YX</strain>
    </source>
</reference>
<gene>
    <name evidence="2" type="ORF">JZM60_13015</name>
</gene>
<sequence length="189" mass="21713">MTDFITRLIIFTLIHSLLALPRLQRGIGEAFPRIKRFYRLLYNGIAVVTFFWAMGTWHLAPVLYIVPGAGSLLFYLMQLICLGLIARCTAQTGMGDFLGLGQLRGIPRQHQLVTTGCYGMVRHPLYTLSFTFLALNPVMTLKWLILTIYSSIYFVAGAKIEERRLTAEFGEAYRHYQERVPMFLPKMRK</sequence>
<keyword evidence="1" id="KW-1133">Transmembrane helix</keyword>
<protein>
    <submittedName>
        <fullName evidence="2">Isoprenylcysteine carboxylmethyltransferase family protein</fullName>
    </submittedName>
</protein>
<keyword evidence="1" id="KW-0472">Membrane</keyword>
<feature type="transmembrane region" description="Helical" evidence="1">
    <location>
        <begin position="72"/>
        <end position="90"/>
    </location>
</feature>
<evidence type="ECO:0000256" key="1">
    <source>
        <dbReference type="SAM" id="Phobius"/>
    </source>
</evidence>
<evidence type="ECO:0000313" key="2">
    <source>
        <dbReference type="EMBL" id="QSV45061.1"/>
    </source>
</evidence>
<name>A0ABX7Q290_9BACT</name>
<dbReference type="PANTHER" id="PTHR12714">
    <property type="entry name" value="PROTEIN-S ISOPRENYLCYSTEINE O-METHYLTRANSFERASE"/>
    <property type="match status" value="1"/>
</dbReference>
<accession>A0ABX7Q290</accession>